<reference evidence="1" key="2">
    <citation type="journal article" date="2015" name="Fish Shellfish Immunol.">
        <title>Early steps in the European eel (Anguilla anguilla)-Vibrio vulnificus interaction in the gills: Role of the RtxA13 toxin.</title>
        <authorList>
            <person name="Callol A."/>
            <person name="Pajuelo D."/>
            <person name="Ebbesson L."/>
            <person name="Teles M."/>
            <person name="MacKenzie S."/>
            <person name="Amaro C."/>
        </authorList>
    </citation>
    <scope>NUCLEOTIDE SEQUENCE</scope>
</reference>
<organism evidence="1">
    <name type="scientific">Anguilla anguilla</name>
    <name type="common">European freshwater eel</name>
    <name type="synonym">Muraena anguilla</name>
    <dbReference type="NCBI Taxonomy" id="7936"/>
    <lineage>
        <taxon>Eukaryota</taxon>
        <taxon>Metazoa</taxon>
        <taxon>Chordata</taxon>
        <taxon>Craniata</taxon>
        <taxon>Vertebrata</taxon>
        <taxon>Euteleostomi</taxon>
        <taxon>Actinopterygii</taxon>
        <taxon>Neopterygii</taxon>
        <taxon>Teleostei</taxon>
        <taxon>Anguilliformes</taxon>
        <taxon>Anguillidae</taxon>
        <taxon>Anguilla</taxon>
    </lineage>
</organism>
<accession>A0A0E9UXV1</accession>
<protein>
    <submittedName>
        <fullName evidence="1">Uncharacterized protein</fullName>
    </submittedName>
</protein>
<dbReference type="AlphaFoldDB" id="A0A0E9UXV1"/>
<dbReference type="EMBL" id="GBXM01038799">
    <property type="protein sequence ID" value="JAH69778.1"/>
    <property type="molecule type" value="Transcribed_RNA"/>
</dbReference>
<proteinExistence type="predicted"/>
<reference evidence="1" key="1">
    <citation type="submission" date="2014-11" db="EMBL/GenBank/DDBJ databases">
        <authorList>
            <person name="Amaro Gonzalez C."/>
        </authorList>
    </citation>
    <scope>NUCLEOTIDE SEQUENCE</scope>
</reference>
<evidence type="ECO:0000313" key="1">
    <source>
        <dbReference type="EMBL" id="JAH69778.1"/>
    </source>
</evidence>
<sequence>MLAVATLTCVAVNQTVYLVRRHTSTFKKTTSQM</sequence>
<name>A0A0E9UXV1_ANGAN</name>